<dbReference type="RefSeq" id="WP_271880814.1">
    <property type="nucleotide sequence ID" value="NZ_JAOTGY010000009.1"/>
</dbReference>
<reference evidence="2" key="2">
    <citation type="submission" date="2022-10" db="EMBL/GenBank/DDBJ databases">
        <authorList>
            <person name="Kostovova I."/>
            <person name="Moravkova M."/>
            <person name="Pechar R."/>
        </authorList>
    </citation>
    <scope>NUCLEOTIDE SEQUENCE</scope>
    <source>
        <strain evidence="2">M490A</strain>
    </source>
</reference>
<evidence type="ECO:0000313" key="3">
    <source>
        <dbReference type="Proteomes" id="UP001141981"/>
    </source>
</evidence>
<keyword evidence="1" id="KW-0472">Membrane</keyword>
<feature type="transmembrane region" description="Helical" evidence="1">
    <location>
        <begin position="20"/>
        <end position="38"/>
    </location>
</feature>
<accession>A0A9X3W607</accession>
<keyword evidence="1" id="KW-0812">Transmembrane</keyword>
<dbReference type="AlphaFoldDB" id="A0A9X3W607"/>
<comment type="caution">
    <text evidence="2">The sequence shown here is derived from an EMBL/GenBank/DDBJ whole genome shotgun (WGS) entry which is preliminary data.</text>
</comment>
<gene>
    <name evidence="2" type="ORF">ODU72_05845</name>
</gene>
<evidence type="ECO:0000256" key="1">
    <source>
        <dbReference type="SAM" id="Phobius"/>
    </source>
</evidence>
<evidence type="ECO:0000313" key="2">
    <source>
        <dbReference type="EMBL" id="MDB6258196.1"/>
    </source>
</evidence>
<name>A0A9X3W607_LACAM</name>
<proteinExistence type="predicted"/>
<keyword evidence="1" id="KW-1133">Transmembrane helix</keyword>
<feature type="transmembrane region" description="Helical" evidence="1">
    <location>
        <begin position="50"/>
        <end position="68"/>
    </location>
</feature>
<reference evidence="2" key="1">
    <citation type="journal article" date="2022" name="Microorganisms">
        <title>Antibiotic Susceptibility, Resistance Gene Determinants and Corresponding Genomic Regions in Lactobacillus amylovorus Isolates Derived from Wild Boars and Domestic Pigs.</title>
        <authorList>
            <person name="Moravkova M."/>
            <person name="Kostovova I."/>
            <person name="Kavanova K."/>
            <person name="Pechar R."/>
            <person name="Stanek S."/>
            <person name="Brychta A."/>
            <person name="Zeman M."/>
            <person name="Kubasova T."/>
        </authorList>
    </citation>
    <scope>NUCLEOTIDE SEQUENCE</scope>
    <source>
        <strain evidence="2">M490A</strain>
    </source>
</reference>
<dbReference type="Proteomes" id="UP001141981">
    <property type="component" value="Unassembled WGS sequence"/>
</dbReference>
<organism evidence="2 3">
    <name type="scientific">Lactobacillus amylovorus</name>
    <dbReference type="NCBI Taxonomy" id="1604"/>
    <lineage>
        <taxon>Bacteria</taxon>
        <taxon>Bacillati</taxon>
        <taxon>Bacillota</taxon>
        <taxon>Bacilli</taxon>
        <taxon>Lactobacillales</taxon>
        <taxon>Lactobacillaceae</taxon>
        <taxon>Lactobacillus</taxon>
    </lineage>
</organism>
<sequence length="179" mass="20212">MTRKYICTLDLKKPLGVSPLFFGVIQFIWTILVAIMYLGSVAVGSGNLDITILVALIPTFIMLGFEGYRNVKWGWLLRAISSAASTNQMIVYAKPAYRTIFGYLRREIAPSFDIYQLSDGSYEIKPSANGCPHFDTGFMDALLKELPSYIVYVKHGYPWIIGIEDKRKGGKHLQDENFL</sequence>
<protein>
    <submittedName>
        <fullName evidence="2">Uncharacterized protein</fullName>
    </submittedName>
</protein>
<dbReference type="EMBL" id="JAOTGY010000009">
    <property type="protein sequence ID" value="MDB6258196.1"/>
    <property type="molecule type" value="Genomic_DNA"/>
</dbReference>